<sequence>MTTAPACSDLQKKTALNGQYPPVPSVCVVTGGTGFVGMRLVEMLVERGAKKVISFDVVPPPKDAWKHPNIEWRVGDISDKAAVDELLSTPDIGCVWHNAAAVGPYHPKDLYFRVNYEGTLNVIDSAKKHGVSKIVFSSSPSTRFTGEDVDGLTEDEMPKLPLDKYMQTYAETKALGEMAITKACTNEFMTVAVAPHQVYGPRDNLFLPNLLEAAMNGKLRIFGEGHNRICFTHVDNYCHGLIIAEKALYPNSPALGKFYIVTDGTTHPLGNQYLIFWKELDEAVVGMGIPSLWSKAHLPKPLLLFVAAICDLFGKLFGITTKLNTFSVVVLTMHRWFDIKAAETDLKFKPIIGYSEGWKETIVWFRENWLPEQKKSPNSLFGIAKTTQKKIDIQDESSKKVR</sequence>
<comment type="similarity">
    <text evidence="1">Belongs to the 3-beta-HSD family.</text>
</comment>
<dbReference type="Pfam" id="PF01073">
    <property type="entry name" value="3Beta_HSD"/>
    <property type="match status" value="1"/>
</dbReference>
<gene>
    <name evidence="4" type="ORF">THAPSDRAFT_4552</name>
</gene>
<evidence type="ECO:0000313" key="5">
    <source>
        <dbReference type="Proteomes" id="UP000001449"/>
    </source>
</evidence>
<dbReference type="RefSeq" id="XP_002289836.1">
    <property type="nucleotide sequence ID" value="XM_002289800.1"/>
</dbReference>
<dbReference type="OMA" id="STAHWFD"/>
<reference evidence="4 5" key="1">
    <citation type="journal article" date="2004" name="Science">
        <title>The genome of the diatom Thalassiosira pseudonana: ecology, evolution, and metabolism.</title>
        <authorList>
            <person name="Armbrust E.V."/>
            <person name="Berges J.A."/>
            <person name="Bowler C."/>
            <person name="Green B.R."/>
            <person name="Martinez D."/>
            <person name="Putnam N.H."/>
            <person name="Zhou S."/>
            <person name="Allen A.E."/>
            <person name="Apt K.E."/>
            <person name="Bechner M."/>
            <person name="Brzezinski M.A."/>
            <person name="Chaal B.K."/>
            <person name="Chiovitti A."/>
            <person name="Davis A.K."/>
            <person name="Demarest M.S."/>
            <person name="Detter J.C."/>
            <person name="Glavina T."/>
            <person name="Goodstein D."/>
            <person name="Hadi M.Z."/>
            <person name="Hellsten U."/>
            <person name="Hildebrand M."/>
            <person name="Jenkins B.D."/>
            <person name="Jurka J."/>
            <person name="Kapitonov V.V."/>
            <person name="Kroger N."/>
            <person name="Lau W.W."/>
            <person name="Lane T.W."/>
            <person name="Larimer F.W."/>
            <person name="Lippmeier J.C."/>
            <person name="Lucas S."/>
            <person name="Medina M."/>
            <person name="Montsant A."/>
            <person name="Obornik M."/>
            <person name="Parker M.S."/>
            <person name="Palenik B."/>
            <person name="Pazour G.J."/>
            <person name="Richardson P.M."/>
            <person name="Rynearson T.A."/>
            <person name="Saito M.A."/>
            <person name="Schwartz D.C."/>
            <person name="Thamatrakoln K."/>
            <person name="Valentin K."/>
            <person name="Vardi A."/>
            <person name="Wilkerson F.P."/>
            <person name="Rokhsar D.S."/>
        </authorList>
    </citation>
    <scope>NUCLEOTIDE SEQUENCE [LARGE SCALE GENOMIC DNA]</scope>
    <source>
        <strain evidence="4 5">CCMP1335</strain>
    </source>
</reference>
<organism evidence="4 5">
    <name type="scientific">Thalassiosira pseudonana</name>
    <name type="common">Marine diatom</name>
    <name type="synonym">Cyclotella nana</name>
    <dbReference type="NCBI Taxonomy" id="35128"/>
    <lineage>
        <taxon>Eukaryota</taxon>
        <taxon>Sar</taxon>
        <taxon>Stramenopiles</taxon>
        <taxon>Ochrophyta</taxon>
        <taxon>Bacillariophyta</taxon>
        <taxon>Coscinodiscophyceae</taxon>
        <taxon>Thalassiosirophycidae</taxon>
        <taxon>Thalassiosirales</taxon>
        <taxon>Thalassiosiraceae</taxon>
        <taxon>Thalassiosira</taxon>
    </lineage>
</organism>
<dbReference type="EMBL" id="CM000641">
    <property type="protein sequence ID" value="EED93373.1"/>
    <property type="molecule type" value="Genomic_DNA"/>
</dbReference>
<dbReference type="InParanoid" id="B8BZL6"/>
<evidence type="ECO:0000256" key="2">
    <source>
        <dbReference type="ARBA" id="ARBA00023002"/>
    </source>
</evidence>
<protein>
    <recommendedName>
        <fullName evidence="3">3-beta hydroxysteroid dehydrogenase/isomerase domain-containing protein</fullName>
    </recommendedName>
</protein>
<dbReference type="STRING" id="35128.B8BZL6"/>
<keyword evidence="2" id="KW-0560">Oxidoreductase</keyword>
<evidence type="ECO:0000259" key="3">
    <source>
        <dbReference type="Pfam" id="PF01073"/>
    </source>
</evidence>
<dbReference type="InterPro" id="IPR002225">
    <property type="entry name" value="3Beta_OHSteriod_DH/Estase"/>
</dbReference>
<dbReference type="GO" id="GO:0016616">
    <property type="term" value="F:oxidoreductase activity, acting on the CH-OH group of donors, NAD or NADP as acceptor"/>
    <property type="evidence" value="ECO:0007669"/>
    <property type="project" value="InterPro"/>
</dbReference>
<dbReference type="InterPro" id="IPR036291">
    <property type="entry name" value="NAD(P)-bd_dom_sf"/>
</dbReference>
<dbReference type="GeneID" id="7448804"/>
<dbReference type="Proteomes" id="UP000001449">
    <property type="component" value="Chromosome 4"/>
</dbReference>
<proteinExistence type="inferred from homology"/>
<dbReference type="PANTHER" id="PTHR43245:SF51">
    <property type="entry name" value="SHORT CHAIN DEHYDROGENASE_REDUCTASE FAMILY 42E, MEMBER 2"/>
    <property type="match status" value="1"/>
</dbReference>
<reference evidence="4 5" key="2">
    <citation type="journal article" date="2008" name="Nature">
        <title>The Phaeodactylum genome reveals the evolutionary history of diatom genomes.</title>
        <authorList>
            <person name="Bowler C."/>
            <person name="Allen A.E."/>
            <person name="Badger J.H."/>
            <person name="Grimwood J."/>
            <person name="Jabbari K."/>
            <person name="Kuo A."/>
            <person name="Maheswari U."/>
            <person name="Martens C."/>
            <person name="Maumus F."/>
            <person name="Otillar R.P."/>
            <person name="Rayko E."/>
            <person name="Salamov A."/>
            <person name="Vandepoele K."/>
            <person name="Beszteri B."/>
            <person name="Gruber A."/>
            <person name="Heijde M."/>
            <person name="Katinka M."/>
            <person name="Mock T."/>
            <person name="Valentin K."/>
            <person name="Verret F."/>
            <person name="Berges J.A."/>
            <person name="Brownlee C."/>
            <person name="Cadoret J.P."/>
            <person name="Chiovitti A."/>
            <person name="Choi C.J."/>
            <person name="Coesel S."/>
            <person name="De Martino A."/>
            <person name="Detter J.C."/>
            <person name="Durkin C."/>
            <person name="Falciatore A."/>
            <person name="Fournet J."/>
            <person name="Haruta M."/>
            <person name="Huysman M.J."/>
            <person name="Jenkins B.D."/>
            <person name="Jiroutova K."/>
            <person name="Jorgensen R.E."/>
            <person name="Joubert Y."/>
            <person name="Kaplan A."/>
            <person name="Kroger N."/>
            <person name="Kroth P.G."/>
            <person name="La Roche J."/>
            <person name="Lindquist E."/>
            <person name="Lommer M."/>
            <person name="Martin-Jezequel V."/>
            <person name="Lopez P.J."/>
            <person name="Lucas S."/>
            <person name="Mangogna M."/>
            <person name="McGinnis K."/>
            <person name="Medlin L.K."/>
            <person name="Montsant A."/>
            <person name="Oudot-Le Secq M.P."/>
            <person name="Napoli C."/>
            <person name="Obornik M."/>
            <person name="Parker M.S."/>
            <person name="Petit J.L."/>
            <person name="Porcel B.M."/>
            <person name="Poulsen N."/>
            <person name="Robison M."/>
            <person name="Rychlewski L."/>
            <person name="Rynearson T.A."/>
            <person name="Schmutz J."/>
            <person name="Shapiro H."/>
            <person name="Siaut M."/>
            <person name="Stanley M."/>
            <person name="Sussman M.R."/>
            <person name="Taylor A.R."/>
            <person name="Vardi A."/>
            <person name="von Dassow P."/>
            <person name="Vyverman W."/>
            <person name="Willis A."/>
            <person name="Wyrwicz L.S."/>
            <person name="Rokhsar D.S."/>
            <person name="Weissenbach J."/>
            <person name="Armbrust E.V."/>
            <person name="Green B.R."/>
            <person name="Van de Peer Y."/>
            <person name="Grigoriev I.V."/>
        </authorList>
    </citation>
    <scope>NUCLEOTIDE SEQUENCE [LARGE SCALE GENOMIC DNA]</scope>
    <source>
        <strain evidence="4 5">CCMP1335</strain>
    </source>
</reference>
<dbReference type="PaxDb" id="35128-Thaps4552"/>
<keyword evidence="5" id="KW-1185">Reference proteome</keyword>
<dbReference type="KEGG" id="tps:THAPSDRAFT_4552"/>
<accession>B8BZL6</accession>
<dbReference type="GO" id="GO:0006694">
    <property type="term" value="P:steroid biosynthetic process"/>
    <property type="evidence" value="ECO:0007669"/>
    <property type="project" value="InterPro"/>
</dbReference>
<dbReference type="Gene3D" id="3.40.50.720">
    <property type="entry name" value="NAD(P)-binding Rossmann-like Domain"/>
    <property type="match status" value="1"/>
</dbReference>
<name>B8BZL6_THAPS</name>
<dbReference type="HOGENOM" id="CLU_007383_6_8_1"/>
<dbReference type="InterPro" id="IPR050177">
    <property type="entry name" value="Lipid_A_modif_metabolic_enz"/>
</dbReference>
<dbReference type="SUPFAM" id="SSF51735">
    <property type="entry name" value="NAD(P)-binding Rossmann-fold domains"/>
    <property type="match status" value="1"/>
</dbReference>
<dbReference type="PANTHER" id="PTHR43245">
    <property type="entry name" value="BIFUNCTIONAL POLYMYXIN RESISTANCE PROTEIN ARNA"/>
    <property type="match status" value="1"/>
</dbReference>
<dbReference type="eggNOG" id="KOG1430">
    <property type="taxonomic scope" value="Eukaryota"/>
</dbReference>
<evidence type="ECO:0000313" key="4">
    <source>
        <dbReference type="EMBL" id="EED93373.1"/>
    </source>
</evidence>
<dbReference type="AlphaFoldDB" id="B8BZL6"/>
<evidence type="ECO:0000256" key="1">
    <source>
        <dbReference type="ARBA" id="ARBA00009219"/>
    </source>
</evidence>
<feature type="domain" description="3-beta hydroxysteroid dehydrogenase/isomerase" evidence="3">
    <location>
        <begin position="28"/>
        <end position="280"/>
    </location>
</feature>